<comment type="pathway">
    <text evidence="2">Carbohydrate degradation; glycolysis; D-glyceraldehyde 3-phosphate and glycerone phosphate from D-glucose: step 3/4.</text>
</comment>
<proteinExistence type="inferred from homology"/>
<dbReference type="RefSeq" id="WP_344700309.1">
    <property type="nucleotide sequence ID" value="NZ_BAABBM010000001.1"/>
</dbReference>
<keyword evidence="6" id="KW-0418">Kinase</keyword>
<dbReference type="PRINTS" id="PR00476">
    <property type="entry name" value="PHFRCTKINASE"/>
</dbReference>
<keyword evidence="7" id="KW-0460">Magnesium</keyword>
<evidence type="ECO:0000256" key="5">
    <source>
        <dbReference type="ARBA" id="ARBA00022723"/>
    </source>
</evidence>
<keyword evidence="12" id="KW-1185">Reference proteome</keyword>
<dbReference type="PIRSF" id="PIRSF000532">
    <property type="entry name" value="ATP_PFK_prok"/>
    <property type="match status" value="1"/>
</dbReference>
<evidence type="ECO:0000259" key="10">
    <source>
        <dbReference type="Pfam" id="PF00365"/>
    </source>
</evidence>
<evidence type="ECO:0000256" key="9">
    <source>
        <dbReference type="ARBA" id="ARBA00038478"/>
    </source>
</evidence>
<feature type="domain" description="Phosphofructokinase" evidence="10">
    <location>
        <begin position="7"/>
        <end position="341"/>
    </location>
</feature>
<dbReference type="PANTHER" id="PTHR13697:SF52">
    <property type="entry name" value="ATP-DEPENDENT 6-PHOSPHOFRUCTOKINASE 3"/>
    <property type="match status" value="1"/>
</dbReference>
<evidence type="ECO:0000256" key="7">
    <source>
        <dbReference type="ARBA" id="ARBA00022842"/>
    </source>
</evidence>
<evidence type="ECO:0000256" key="2">
    <source>
        <dbReference type="ARBA" id="ARBA00004679"/>
    </source>
</evidence>
<dbReference type="InterPro" id="IPR022953">
    <property type="entry name" value="ATP_PFK"/>
</dbReference>
<keyword evidence="4" id="KW-0808">Transferase</keyword>
<keyword evidence="8" id="KW-0324">Glycolysis</keyword>
<name>A0ABP7LV31_9SPHN</name>
<evidence type="ECO:0000256" key="8">
    <source>
        <dbReference type="ARBA" id="ARBA00023152"/>
    </source>
</evidence>
<dbReference type="Proteomes" id="UP001500827">
    <property type="component" value="Unassembled WGS sequence"/>
</dbReference>
<gene>
    <name evidence="11" type="ORF">GCM10022276_27990</name>
</gene>
<comment type="cofactor">
    <cofactor evidence="1">
        <name>Mg(2+)</name>
        <dbReference type="ChEBI" id="CHEBI:18420"/>
    </cofactor>
</comment>
<dbReference type="SUPFAM" id="SSF53784">
    <property type="entry name" value="Phosphofructokinase"/>
    <property type="match status" value="1"/>
</dbReference>
<protein>
    <submittedName>
        <fullName evidence="11">ATP-dependent 6-phosphofructokinase</fullName>
    </submittedName>
</protein>
<keyword evidence="5" id="KW-0479">Metal-binding</keyword>
<dbReference type="Gene3D" id="3.40.50.460">
    <property type="entry name" value="Phosphofructokinase domain"/>
    <property type="match status" value="1"/>
</dbReference>
<sequence>MTASAQRIAINIGSGYVPGLDVVVAGATLAANELGVELVGIRDGYDGLLYPERYPGGGMVSLSPEILEADGHGGSLLGTAARTDPFNVRTLNDENSVEEVDRSGDVLEALNAAGIDGVISLVGGSTVTGLHALSVAFKLHRQGLRTVCVPKSVENEISSVPQAFGYNSVLSHTAETLERIRAAALDIGRLAVVEVPGQHSGWLALQSGLAAVADAILLPEIPYDLAKVADTLTRHEESGRRPALVVVAEGARPVNLPTTAGPDTDGMRASLTPNADPELGEGEHTIDRAGAAAKSVGVALQRLTNRDILPLSLGDLVRGGLPTAVDRQLGLAYGAGAVRALHGGEDGVMVMFDSPDLKTIPMVDALKRVRTVPAESELMQIARGLGIAFGD</sequence>
<comment type="caution">
    <text evidence="11">The sequence shown here is derived from an EMBL/GenBank/DDBJ whole genome shotgun (WGS) entry which is preliminary data.</text>
</comment>
<evidence type="ECO:0000256" key="3">
    <source>
        <dbReference type="ARBA" id="ARBA00022490"/>
    </source>
</evidence>
<dbReference type="PANTHER" id="PTHR13697">
    <property type="entry name" value="PHOSPHOFRUCTOKINASE"/>
    <property type="match status" value="1"/>
</dbReference>
<dbReference type="InterPro" id="IPR035966">
    <property type="entry name" value="PKF_sf"/>
</dbReference>
<evidence type="ECO:0000256" key="4">
    <source>
        <dbReference type="ARBA" id="ARBA00022679"/>
    </source>
</evidence>
<evidence type="ECO:0000256" key="6">
    <source>
        <dbReference type="ARBA" id="ARBA00022777"/>
    </source>
</evidence>
<dbReference type="InterPro" id="IPR012003">
    <property type="entry name" value="ATP_PFK_prok-type"/>
</dbReference>
<keyword evidence="3" id="KW-0963">Cytoplasm</keyword>
<evidence type="ECO:0000256" key="1">
    <source>
        <dbReference type="ARBA" id="ARBA00001946"/>
    </source>
</evidence>
<comment type="similarity">
    <text evidence="9">Belongs to the phosphofructokinase type A (PFKA) family.</text>
</comment>
<evidence type="ECO:0000313" key="12">
    <source>
        <dbReference type="Proteomes" id="UP001500827"/>
    </source>
</evidence>
<reference evidence="12" key="1">
    <citation type="journal article" date="2019" name="Int. J. Syst. Evol. Microbiol.">
        <title>The Global Catalogue of Microorganisms (GCM) 10K type strain sequencing project: providing services to taxonomists for standard genome sequencing and annotation.</title>
        <authorList>
            <consortium name="The Broad Institute Genomics Platform"/>
            <consortium name="The Broad Institute Genome Sequencing Center for Infectious Disease"/>
            <person name="Wu L."/>
            <person name="Ma J."/>
        </authorList>
    </citation>
    <scope>NUCLEOTIDE SEQUENCE [LARGE SCALE GENOMIC DNA]</scope>
    <source>
        <strain evidence="12">JCM 17543</strain>
    </source>
</reference>
<organism evidence="11 12">
    <name type="scientific">Sphingomonas limnosediminicola</name>
    <dbReference type="NCBI Taxonomy" id="940133"/>
    <lineage>
        <taxon>Bacteria</taxon>
        <taxon>Pseudomonadati</taxon>
        <taxon>Pseudomonadota</taxon>
        <taxon>Alphaproteobacteria</taxon>
        <taxon>Sphingomonadales</taxon>
        <taxon>Sphingomonadaceae</taxon>
        <taxon>Sphingomonas</taxon>
    </lineage>
</organism>
<dbReference type="Pfam" id="PF00365">
    <property type="entry name" value="PFK"/>
    <property type="match status" value="1"/>
</dbReference>
<dbReference type="Gene3D" id="3.40.50.450">
    <property type="match status" value="1"/>
</dbReference>
<dbReference type="InterPro" id="IPR000023">
    <property type="entry name" value="Phosphofructokinase_dom"/>
</dbReference>
<evidence type="ECO:0000313" key="11">
    <source>
        <dbReference type="EMBL" id="GAA3908009.1"/>
    </source>
</evidence>
<dbReference type="EMBL" id="BAABBM010000001">
    <property type="protein sequence ID" value="GAA3908009.1"/>
    <property type="molecule type" value="Genomic_DNA"/>
</dbReference>
<accession>A0ABP7LV31</accession>